<evidence type="ECO:0000256" key="1">
    <source>
        <dbReference type="ARBA" id="ARBA00023002"/>
    </source>
</evidence>
<name>A0A9P8RMC8_9PEZI</name>
<dbReference type="EMBL" id="JAGPXC010000010">
    <property type="protein sequence ID" value="KAH6646035.1"/>
    <property type="molecule type" value="Genomic_DNA"/>
</dbReference>
<dbReference type="GeneID" id="70127583"/>
<gene>
    <name evidence="3" type="ORF">BKA67DRAFT_525783</name>
</gene>
<protein>
    <submittedName>
        <fullName evidence="3">NADP-dependent oxidoreductase domain-containing protein</fullName>
    </submittedName>
</protein>
<dbReference type="AlphaFoldDB" id="A0A9P8RMC8"/>
<dbReference type="InterPro" id="IPR018170">
    <property type="entry name" value="Aldo/ket_reductase_CS"/>
</dbReference>
<dbReference type="InterPro" id="IPR020471">
    <property type="entry name" value="AKR"/>
</dbReference>
<dbReference type="PRINTS" id="PR00069">
    <property type="entry name" value="ALDKETRDTASE"/>
</dbReference>
<dbReference type="Gene3D" id="3.20.20.100">
    <property type="entry name" value="NADP-dependent oxidoreductase domain"/>
    <property type="match status" value="1"/>
</dbReference>
<dbReference type="OrthoDB" id="1659429at2759"/>
<keyword evidence="4" id="KW-1185">Reference proteome</keyword>
<dbReference type="Proteomes" id="UP000758603">
    <property type="component" value="Unassembled WGS sequence"/>
</dbReference>
<dbReference type="SUPFAM" id="SSF51430">
    <property type="entry name" value="NAD(P)-linked oxidoreductase"/>
    <property type="match status" value="1"/>
</dbReference>
<dbReference type="CDD" id="cd19093">
    <property type="entry name" value="AKR_AtPLR-like"/>
    <property type="match status" value="1"/>
</dbReference>
<dbReference type="InterPro" id="IPR023210">
    <property type="entry name" value="NADP_OxRdtase_dom"/>
</dbReference>
<dbReference type="PANTHER" id="PTHR43364">
    <property type="entry name" value="NADH-SPECIFIC METHYLGLYOXAL REDUCTASE-RELATED"/>
    <property type="match status" value="1"/>
</dbReference>
<accession>A0A9P8RMC8</accession>
<reference evidence="3" key="1">
    <citation type="journal article" date="2021" name="Nat. Commun.">
        <title>Genetic determinants of endophytism in the Arabidopsis root mycobiome.</title>
        <authorList>
            <person name="Mesny F."/>
            <person name="Miyauchi S."/>
            <person name="Thiergart T."/>
            <person name="Pickel B."/>
            <person name="Atanasova L."/>
            <person name="Karlsson M."/>
            <person name="Huettel B."/>
            <person name="Barry K.W."/>
            <person name="Haridas S."/>
            <person name="Chen C."/>
            <person name="Bauer D."/>
            <person name="Andreopoulos W."/>
            <person name="Pangilinan J."/>
            <person name="LaButti K."/>
            <person name="Riley R."/>
            <person name="Lipzen A."/>
            <person name="Clum A."/>
            <person name="Drula E."/>
            <person name="Henrissat B."/>
            <person name="Kohler A."/>
            <person name="Grigoriev I.V."/>
            <person name="Martin F.M."/>
            <person name="Hacquard S."/>
        </authorList>
    </citation>
    <scope>NUCLEOTIDE SEQUENCE</scope>
    <source>
        <strain evidence="3">MPI-SDFR-AT-0073</strain>
    </source>
</reference>
<proteinExistence type="predicted"/>
<evidence type="ECO:0000313" key="4">
    <source>
        <dbReference type="Proteomes" id="UP000758603"/>
    </source>
</evidence>
<evidence type="ECO:0000313" key="3">
    <source>
        <dbReference type="EMBL" id="KAH6646035.1"/>
    </source>
</evidence>
<dbReference type="RefSeq" id="XP_045952549.1">
    <property type="nucleotide sequence ID" value="XM_046098691.1"/>
</dbReference>
<dbReference type="InterPro" id="IPR050523">
    <property type="entry name" value="AKR_Detox_Biosynth"/>
</dbReference>
<dbReference type="PANTHER" id="PTHR43364:SF4">
    <property type="entry name" value="NAD(P)-LINKED OXIDOREDUCTASE SUPERFAMILY PROTEIN"/>
    <property type="match status" value="1"/>
</dbReference>
<organism evidence="3 4">
    <name type="scientific">Truncatella angustata</name>
    <dbReference type="NCBI Taxonomy" id="152316"/>
    <lineage>
        <taxon>Eukaryota</taxon>
        <taxon>Fungi</taxon>
        <taxon>Dikarya</taxon>
        <taxon>Ascomycota</taxon>
        <taxon>Pezizomycotina</taxon>
        <taxon>Sordariomycetes</taxon>
        <taxon>Xylariomycetidae</taxon>
        <taxon>Amphisphaeriales</taxon>
        <taxon>Sporocadaceae</taxon>
        <taxon>Truncatella</taxon>
    </lineage>
</organism>
<dbReference type="InterPro" id="IPR036812">
    <property type="entry name" value="NAD(P)_OxRdtase_dom_sf"/>
</dbReference>
<sequence length="332" mass="36561">MTTRFALKCAKESAGTIPLPNICIGTWAWGDNATWKNASADARQLLNGAWETMQKQGLNFLDTAEIYGNGESERIIKQLRDGSPDEFKQKLVTASKYIPIPLPPTKLFMPYGVVNSCRKSLERMGLESMDLYQIHGPIHFLNSIDSVAGGLAKCVELGLTRAVGVSNYSKDEMIRMDDALKTRGLRLASNQVEFSLLRTLPETGGLLEECKKRGILLMAYSPLAMGRLTGKYSAENPLPSGRKFSNYPIEQISPLLDILRKVAAAHDVKPSAVALKWVIQKGAIPLGGVKNATQAEENARAASEDWLLSDDEVTELEKHSVVGTTNWMWQHG</sequence>
<evidence type="ECO:0000259" key="2">
    <source>
        <dbReference type="Pfam" id="PF00248"/>
    </source>
</evidence>
<comment type="caution">
    <text evidence="3">The sequence shown here is derived from an EMBL/GenBank/DDBJ whole genome shotgun (WGS) entry which is preliminary data.</text>
</comment>
<dbReference type="GO" id="GO:0016491">
    <property type="term" value="F:oxidoreductase activity"/>
    <property type="evidence" value="ECO:0007669"/>
    <property type="project" value="UniProtKB-KW"/>
</dbReference>
<dbReference type="Pfam" id="PF00248">
    <property type="entry name" value="Aldo_ket_red"/>
    <property type="match status" value="1"/>
</dbReference>
<feature type="domain" description="NADP-dependent oxidoreductase" evidence="2">
    <location>
        <begin position="21"/>
        <end position="319"/>
    </location>
</feature>
<dbReference type="PROSITE" id="PS00062">
    <property type="entry name" value="ALDOKETO_REDUCTASE_2"/>
    <property type="match status" value="1"/>
</dbReference>
<keyword evidence="1" id="KW-0560">Oxidoreductase</keyword>